<dbReference type="GO" id="GO:0042853">
    <property type="term" value="P:L-alanine catabolic process"/>
    <property type="evidence" value="ECO:0007669"/>
    <property type="project" value="InterPro"/>
</dbReference>
<dbReference type="InterPro" id="IPR007886">
    <property type="entry name" value="AlaDH/PNT_N"/>
</dbReference>
<dbReference type="Pfam" id="PF05222">
    <property type="entry name" value="AlaDh_PNT_N"/>
    <property type="match status" value="1"/>
</dbReference>
<dbReference type="SMART" id="SM01002">
    <property type="entry name" value="AlaDh_PNT_C"/>
    <property type="match status" value="1"/>
</dbReference>
<evidence type="ECO:0000256" key="2">
    <source>
        <dbReference type="ARBA" id="ARBA00005689"/>
    </source>
</evidence>
<dbReference type="PATRIC" id="fig|1302649.3.peg.1825"/>
<accession>A0A091BYB7</accession>
<comment type="similarity">
    <text evidence="2 6">Belongs to the AlaDH/PNT family.</text>
</comment>
<feature type="binding site" evidence="9">
    <location>
        <begin position="238"/>
        <end position="239"/>
    </location>
    <ligand>
        <name>NAD(+)</name>
        <dbReference type="ChEBI" id="CHEBI:57540"/>
    </ligand>
</feature>
<feature type="binding site" evidence="9">
    <location>
        <position position="202"/>
    </location>
    <ligand>
        <name>NAD(+)</name>
        <dbReference type="ChEBI" id="CHEBI:57540"/>
    </ligand>
</feature>
<keyword evidence="9" id="KW-0547">Nucleotide-binding</keyword>
<evidence type="ECO:0000259" key="10">
    <source>
        <dbReference type="SMART" id="SM01002"/>
    </source>
</evidence>
<dbReference type="GO" id="GO:0000286">
    <property type="term" value="F:alanine dehydrogenase activity"/>
    <property type="evidence" value="ECO:0007669"/>
    <property type="project" value="UniProtKB-UniRule"/>
</dbReference>
<feature type="binding site" evidence="8">
    <location>
        <position position="15"/>
    </location>
    <ligand>
        <name>substrate</name>
    </ligand>
</feature>
<dbReference type="NCBIfam" id="TIGR00518">
    <property type="entry name" value="alaDH"/>
    <property type="match status" value="1"/>
</dbReference>
<keyword evidence="5 6" id="KW-0520">NAD</keyword>
<dbReference type="Proteomes" id="UP000029380">
    <property type="component" value="Unassembled WGS sequence"/>
</dbReference>
<feature type="binding site" evidence="8">
    <location>
        <position position="74"/>
    </location>
    <ligand>
        <name>substrate</name>
    </ligand>
</feature>
<proteinExistence type="inferred from homology"/>
<dbReference type="GO" id="GO:0005886">
    <property type="term" value="C:plasma membrane"/>
    <property type="evidence" value="ECO:0007669"/>
    <property type="project" value="TreeGrafter"/>
</dbReference>
<dbReference type="EMBL" id="JPVU01000196">
    <property type="protein sequence ID" value="KFN90616.1"/>
    <property type="molecule type" value="Genomic_DNA"/>
</dbReference>
<dbReference type="SUPFAM" id="SSF51735">
    <property type="entry name" value="NAD(P)-binding Rossmann-fold domains"/>
    <property type="match status" value="1"/>
</dbReference>
<dbReference type="EC" id="1.4.1.1" evidence="3 6"/>
<dbReference type="OrthoDB" id="9804592at2"/>
<dbReference type="SMART" id="SM01003">
    <property type="entry name" value="AlaDh_PNT_N"/>
    <property type="match status" value="1"/>
</dbReference>
<evidence type="ECO:0000256" key="6">
    <source>
        <dbReference type="PIRNR" id="PIRNR000183"/>
    </source>
</evidence>
<feature type="domain" description="Alanine dehydrogenase/pyridine nucleotide transhydrogenase N-terminal" evidence="11">
    <location>
        <begin position="4"/>
        <end position="136"/>
    </location>
</feature>
<dbReference type="FunFam" id="3.40.50.720:FF:000049">
    <property type="entry name" value="Alanine dehydrogenase"/>
    <property type="match status" value="1"/>
</dbReference>
<evidence type="ECO:0000256" key="9">
    <source>
        <dbReference type="PIRSR" id="PIRSR000183-3"/>
    </source>
</evidence>
<dbReference type="PIRSF" id="PIRSF000183">
    <property type="entry name" value="Alanine_dh"/>
    <property type="match status" value="1"/>
</dbReference>
<feature type="binding site" evidence="9">
    <location>
        <begin position="298"/>
        <end position="301"/>
    </location>
    <ligand>
        <name>NAD(+)</name>
        <dbReference type="ChEBI" id="CHEBI:57540"/>
    </ligand>
</feature>
<keyword evidence="4 6" id="KW-0560">Oxidoreductase</keyword>
<dbReference type="InterPro" id="IPR036291">
    <property type="entry name" value="NAD(P)-bd_dom_sf"/>
</dbReference>
<evidence type="ECO:0000313" key="13">
    <source>
        <dbReference type="Proteomes" id="UP000029380"/>
    </source>
</evidence>
<evidence type="ECO:0000259" key="11">
    <source>
        <dbReference type="SMART" id="SM01003"/>
    </source>
</evidence>
<evidence type="ECO:0000256" key="1">
    <source>
        <dbReference type="ARBA" id="ARBA00005206"/>
    </source>
</evidence>
<dbReference type="PANTHER" id="PTHR42795:SF1">
    <property type="entry name" value="ALANINE DEHYDROGENASE"/>
    <property type="match status" value="1"/>
</dbReference>
<feature type="active site" description="Proton donor/acceptor" evidence="7">
    <location>
        <position position="95"/>
    </location>
</feature>
<comment type="caution">
    <text evidence="12">The sequence shown here is derived from an EMBL/GenBank/DDBJ whole genome shotgun (WGS) entry which is preliminary data.</text>
</comment>
<dbReference type="SUPFAM" id="SSF52283">
    <property type="entry name" value="Formate/glycerate dehydrogenase catalytic domain-like"/>
    <property type="match status" value="1"/>
</dbReference>
<evidence type="ECO:0000256" key="8">
    <source>
        <dbReference type="PIRSR" id="PIRSR000183-2"/>
    </source>
</evidence>
<evidence type="ECO:0000256" key="5">
    <source>
        <dbReference type="ARBA" id="ARBA00023027"/>
    </source>
</evidence>
<dbReference type="InterPro" id="IPR008141">
    <property type="entry name" value="Ala_DH"/>
</dbReference>
<comment type="catalytic activity">
    <reaction evidence="6">
        <text>L-alanine + NAD(+) + H2O = pyruvate + NH4(+) + NADH + H(+)</text>
        <dbReference type="Rhea" id="RHEA:18405"/>
        <dbReference type="ChEBI" id="CHEBI:15361"/>
        <dbReference type="ChEBI" id="CHEBI:15377"/>
        <dbReference type="ChEBI" id="CHEBI:15378"/>
        <dbReference type="ChEBI" id="CHEBI:28938"/>
        <dbReference type="ChEBI" id="CHEBI:57540"/>
        <dbReference type="ChEBI" id="CHEBI:57945"/>
        <dbReference type="ChEBI" id="CHEBI:57972"/>
        <dbReference type="EC" id="1.4.1.1"/>
    </reaction>
</comment>
<dbReference type="InterPro" id="IPR007698">
    <property type="entry name" value="AlaDH/PNT_NAD(H)-bd"/>
</dbReference>
<comment type="pathway">
    <text evidence="1">Amino-acid degradation; L-alanine degradation via dehydrogenase pathway; NH(3) and pyruvate from L-alanine: step 1/1.</text>
</comment>
<feature type="domain" description="Alanine dehydrogenase/pyridine nucleotide transhydrogenase NAD(H)-binding" evidence="10">
    <location>
        <begin position="148"/>
        <end position="297"/>
    </location>
</feature>
<dbReference type="GO" id="GO:0000166">
    <property type="term" value="F:nucleotide binding"/>
    <property type="evidence" value="ECO:0007669"/>
    <property type="project" value="UniProtKB-KW"/>
</dbReference>
<feature type="binding site" evidence="9">
    <location>
        <begin position="266"/>
        <end position="269"/>
    </location>
    <ligand>
        <name>NAD(+)</name>
        <dbReference type="ChEBI" id="CHEBI:57540"/>
    </ligand>
</feature>
<feature type="binding site" evidence="9">
    <location>
        <position position="133"/>
    </location>
    <ligand>
        <name>NAD(+)</name>
        <dbReference type="ChEBI" id="CHEBI:57540"/>
    </ligand>
</feature>
<feature type="active site" description="Proton donor/acceptor" evidence="7">
    <location>
        <position position="269"/>
    </location>
</feature>
<name>A0A091BYB7_9ENTE</name>
<dbReference type="Gene3D" id="3.40.50.720">
    <property type="entry name" value="NAD(P)-binding Rossmann-like Domain"/>
    <property type="match status" value="2"/>
</dbReference>
<dbReference type="PANTHER" id="PTHR42795">
    <property type="entry name" value="ALANINE DEHYDROGENASE"/>
    <property type="match status" value="1"/>
</dbReference>
<reference evidence="12 13" key="1">
    <citation type="submission" date="2014-08" db="EMBL/GenBank/DDBJ databases">
        <title>Genome sequence of Tetragenococcus muriaticus.</title>
        <authorList>
            <person name="Chuea-nongthon C."/>
            <person name="Rodtong S."/>
            <person name="Yongsawatdigul J."/>
            <person name="Steele J.L."/>
            <person name="Liu X.-y."/>
            <person name="Speers J."/>
            <person name="Glasner J.D."/>
            <person name="Neeno-Eckwall E.C."/>
        </authorList>
    </citation>
    <scope>NUCLEOTIDE SEQUENCE [LARGE SCALE GENOMIC DNA]</scope>
    <source>
        <strain evidence="12 13">PMC-11-5</strain>
    </source>
</reference>
<dbReference type="RefSeq" id="WP_038026426.1">
    <property type="nucleotide sequence ID" value="NZ_JPVU01000196.1"/>
</dbReference>
<evidence type="ECO:0000256" key="3">
    <source>
        <dbReference type="ARBA" id="ARBA00012897"/>
    </source>
</evidence>
<gene>
    <name evidence="12" type="ORF">TMUPMC115_1825</name>
</gene>
<sequence>MKIGIPKEIKNNENRVALPPSGVYELIQSGHEVFVETNAGFGSAFKDEAYKEVGATIADSPKEVWAQDMVMKVKEPLEEEYKYFRDGLILFTYLHLAANKPVAQALQKANVTTIAYENVQLDNGSLPLLSPMSEIAGRMAAQIGAEFLESPKGGKGIVLSGVPGVRKGNVVVIGGGVAGTNAAKIAYGFGANVTILDVNIDRLKELDTEFNGGVQTLMSNSFNIEEQLKTADLAVGAVLLPGRKAPTLVTREMVKSMPDHSVVVDIAIDQGGIFETETKTTTHDDPTYVEEGVTHYAVANMPGAVAQTATIALSNSTLPFAKKLVQGPIEEVLQNEPALYRGVNTYQGHLVHQAVAEDLEIEHTPLSDLL</sequence>
<dbReference type="AlphaFoldDB" id="A0A091BYB7"/>
<feature type="binding site" evidence="9">
    <location>
        <position position="197"/>
    </location>
    <ligand>
        <name>NAD(+)</name>
        <dbReference type="ChEBI" id="CHEBI:57540"/>
    </ligand>
</feature>
<feature type="binding site" evidence="9">
    <location>
        <position position="219"/>
    </location>
    <ligand>
        <name>NAD(+)</name>
        <dbReference type="ChEBI" id="CHEBI:57540"/>
    </ligand>
</feature>
<evidence type="ECO:0000313" key="12">
    <source>
        <dbReference type="EMBL" id="KFN90616.1"/>
    </source>
</evidence>
<evidence type="ECO:0000256" key="7">
    <source>
        <dbReference type="PIRSR" id="PIRSR000183-1"/>
    </source>
</evidence>
<dbReference type="CDD" id="cd05305">
    <property type="entry name" value="L-AlaDH"/>
    <property type="match status" value="1"/>
</dbReference>
<dbReference type="Pfam" id="PF01262">
    <property type="entry name" value="AlaDh_PNT_C"/>
    <property type="match status" value="1"/>
</dbReference>
<organism evidence="12 13">
    <name type="scientific">Tetragenococcus muriaticus PMC-11-5</name>
    <dbReference type="NCBI Taxonomy" id="1302649"/>
    <lineage>
        <taxon>Bacteria</taxon>
        <taxon>Bacillati</taxon>
        <taxon>Bacillota</taxon>
        <taxon>Bacilli</taxon>
        <taxon>Lactobacillales</taxon>
        <taxon>Enterococcaceae</taxon>
        <taxon>Tetragenococcus</taxon>
    </lineage>
</organism>
<protein>
    <recommendedName>
        <fullName evidence="3 6">Alanine dehydrogenase</fullName>
        <ecNumber evidence="3 6">1.4.1.1</ecNumber>
    </recommendedName>
</protein>
<evidence type="ECO:0000256" key="4">
    <source>
        <dbReference type="ARBA" id="ARBA00023002"/>
    </source>
</evidence>